<dbReference type="InterPro" id="IPR035965">
    <property type="entry name" value="PAS-like_dom_sf"/>
</dbReference>
<feature type="domain" description="PAS" evidence="8">
    <location>
        <begin position="4"/>
        <end position="55"/>
    </location>
</feature>
<protein>
    <recommendedName>
        <fullName evidence="6">HTH-type transcriptional regulatory protein TyrR</fullName>
    </recommendedName>
</protein>
<dbReference type="Pfam" id="PF18024">
    <property type="entry name" value="HTH_50"/>
    <property type="match status" value="1"/>
</dbReference>
<dbReference type="PROSITE" id="PS50045">
    <property type="entry name" value="SIGMA54_INTERACT_4"/>
    <property type="match status" value="1"/>
</dbReference>
<dbReference type="AlphaFoldDB" id="A0AB35WXC6"/>
<evidence type="ECO:0000256" key="6">
    <source>
        <dbReference type="ARBA" id="ARBA00029500"/>
    </source>
</evidence>
<dbReference type="GO" id="GO:0005524">
    <property type="term" value="F:ATP binding"/>
    <property type="evidence" value="ECO:0007669"/>
    <property type="project" value="UniProtKB-KW"/>
</dbReference>
<keyword evidence="10" id="KW-1185">Reference proteome</keyword>
<evidence type="ECO:0000256" key="3">
    <source>
        <dbReference type="ARBA" id="ARBA00022840"/>
    </source>
</evidence>
<reference evidence="9 10" key="1">
    <citation type="submission" date="2024-01" db="EMBL/GenBank/DDBJ databases">
        <title>Unpublished Manusciprt.</title>
        <authorList>
            <person name="Duman M."/>
            <person name="Valdes E.G."/>
            <person name="Ajmi N."/>
            <person name="Altun S."/>
            <person name="Saticioglu I.B."/>
        </authorList>
    </citation>
    <scope>NUCLEOTIDE SEQUENCE [LARGE SCALE GENOMIC DNA]</scope>
    <source>
        <strain evidence="9 10">120P</strain>
    </source>
</reference>
<dbReference type="GO" id="GO:0003677">
    <property type="term" value="F:DNA binding"/>
    <property type="evidence" value="ECO:0007669"/>
    <property type="project" value="UniProtKB-KW"/>
</dbReference>
<dbReference type="InterPro" id="IPR000014">
    <property type="entry name" value="PAS"/>
</dbReference>
<dbReference type="InterPro" id="IPR002078">
    <property type="entry name" value="Sigma_54_int"/>
</dbReference>
<keyword evidence="4" id="KW-0805">Transcription regulation</keyword>
<dbReference type="InterPro" id="IPR013767">
    <property type="entry name" value="PAS_fold"/>
</dbReference>
<dbReference type="InterPro" id="IPR009057">
    <property type="entry name" value="Homeodomain-like_sf"/>
</dbReference>
<dbReference type="Pfam" id="PF00989">
    <property type="entry name" value="PAS"/>
    <property type="match status" value="1"/>
</dbReference>
<feature type="domain" description="Sigma-54 factor interaction" evidence="7">
    <location>
        <begin position="149"/>
        <end position="378"/>
    </location>
</feature>
<dbReference type="InterPro" id="IPR003593">
    <property type="entry name" value="AAA+_ATPase"/>
</dbReference>
<evidence type="ECO:0000256" key="4">
    <source>
        <dbReference type="ARBA" id="ARBA00023015"/>
    </source>
</evidence>
<dbReference type="CDD" id="cd00009">
    <property type="entry name" value="AAA"/>
    <property type="match status" value="1"/>
</dbReference>
<accession>A0AB35WXC6</accession>
<dbReference type="InterPro" id="IPR030828">
    <property type="entry name" value="HTH_TyrR"/>
</dbReference>
<dbReference type="PANTHER" id="PTHR32071:SF57">
    <property type="entry name" value="C4-DICARBOXYLATE TRANSPORT TRANSCRIPTIONAL REGULATORY PROTEIN DCTD"/>
    <property type="match status" value="1"/>
</dbReference>
<evidence type="ECO:0000256" key="5">
    <source>
        <dbReference type="ARBA" id="ARBA00023163"/>
    </source>
</evidence>
<proteinExistence type="predicted"/>
<dbReference type="InterPro" id="IPR025944">
    <property type="entry name" value="Sigma_54_int_dom_CS"/>
</dbReference>
<dbReference type="InterPro" id="IPR058031">
    <property type="entry name" value="AAA_lid_NorR"/>
</dbReference>
<evidence type="ECO:0000313" key="10">
    <source>
        <dbReference type="Proteomes" id="UP001307839"/>
    </source>
</evidence>
<dbReference type="PANTHER" id="PTHR32071">
    <property type="entry name" value="TRANSCRIPTIONAL REGULATORY PROTEIN"/>
    <property type="match status" value="1"/>
</dbReference>
<keyword evidence="1" id="KW-0547">Nucleotide-binding</keyword>
<dbReference type="SUPFAM" id="SSF55785">
    <property type="entry name" value="PYP-like sensor domain (PAS domain)"/>
    <property type="match status" value="1"/>
</dbReference>
<dbReference type="InterPro" id="IPR025662">
    <property type="entry name" value="Sigma_54_int_dom_ATP-bd_1"/>
</dbReference>
<keyword evidence="2" id="KW-0058">Aromatic hydrocarbons catabolism</keyword>
<dbReference type="Gene3D" id="3.30.450.20">
    <property type="entry name" value="PAS domain"/>
    <property type="match status" value="1"/>
</dbReference>
<dbReference type="FunFam" id="3.40.50.300:FF:000006">
    <property type="entry name" value="DNA-binding transcriptional regulator NtrC"/>
    <property type="match status" value="1"/>
</dbReference>
<organism evidence="9 10">
    <name type="scientific">Pseudomonas auratipiscis</name>
    <dbReference type="NCBI Taxonomy" id="3115853"/>
    <lineage>
        <taxon>Bacteria</taxon>
        <taxon>Pseudomonadati</taxon>
        <taxon>Pseudomonadota</taxon>
        <taxon>Gammaproteobacteria</taxon>
        <taxon>Pseudomonadales</taxon>
        <taxon>Pseudomonadaceae</taxon>
        <taxon>Pseudomonas</taxon>
    </lineage>
</organism>
<dbReference type="SUPFAM" id="SSF52540">
    <property type="entry name" value="P-loop containing nucleoside triphosphate hydrolases"/>
    <property type="match status" value="1"/>
</dbReference>
<evidence type="ECO:0000313" key="9">
    <source>
        <dbReference type="EMBL" id="MEE1868014.1"/>
    </source>
</evidence>
<gene>
    <name evidence="9" type="ORF">V0R53_16630</name>
</gene>
<evidence type="ECO:0000256" key="2">
    <source>
        <dbReference type="ARBA" id="ARBA00022797"/>
    </source>
</evidence>
<dbReference type="Pfam" id="PF00158">
    <property type="entry name" value="Sigma54_activat"/>
    <property type="match status" value="1"/>
</dbReference>
<dbReference type="Gene3D" id="1.10.10.60">
    <property type="entry name" value="Homeodomain-like"/>
    <property type="match status" value="1"/>
</dbReference>
<dbReference type="InterPro" id="IPR027417">
    <property type="entry name" value="P-loop_NTPase"/>
</dbReference>
<dbReference type="GO" id="GO:0006355">
    <property type="term" value="P:regulation of DNA-templated transcription"/>
    <property type="evidence" value="ECO:0007669"/>
    <property type="project" value="InterPro"/>
</dbReference>
<evidence type="ECO:0000259" key="7">
    <source>
        <dbReference type="PROSITE" id="PS50045"/>
    </source>
</evidence>
<name>A0AB35WXC6_9PSED</name>
<dbReference type="Proteomes" id="UP001307839">
    <property type="component" value="Unassembled WGS sequence"/>
</dbReference>
<comment type="caution">
    <text evidence="9">The sequence shown here is derived from an EMBL/GenBank/DDBJ whole genome shotgun (WGS) entry which is preliminary data.</text>
</comment>
<dbReference type="NCBIfam" id="TIGR00229">
    <property type="entry name" value="sensory_box"/>
    <property type="match status" value="1"/>
</dbReference>
<keyword evidence="5" id="KW-0804">Transcription</keyword>
<evidence type="ECO:0000259" key="8">
    <source>
        <dbReference type="PROSITE" id="PS50112"/>
    </source>
</evidence>
<dbReference type="SMART" id="SM00382">
    <property type="entry name" value="AAA"/>
    <property type="match status" value="1"/>
</dbReference>
<dbReference type="PROSITE" id="PS50112">
    <property type="entry name" value="PAS"/>
    <property type="match status" value="1"/>
</dbReference>
<dbReference type="Pfam" id="PF25601">
    <property type="entry name" value="AAA_lid_14"/>
    <property type="match status" value="1"/>
</dbReference>
<keyword evidence="3" id="KW-0067">ATP-binding</keyword>
<dbReference type="PROSITE" id="PS00688">
    <property type="entry name" value="SIGMA54_INTERACT_3"/>
    <property type="match status" value="1"/>
</dbReference>
<sequence length="456" mass="51017">MNFTGQTFDTILNALHDGVYITDGVGITVKVNSAYERLTGLQSEQLIGRSMHDLVRDGVVSQSASLRVLQQGAPVSVMQSLSNGKKLLVSATPIFENRRISYVVSAVRDMTELLRMKHERDELAGLKKLRQSTAQLHAGEYRKLAQSSLVFDQAQSGPLFAQARRVAGSDVKVLLLGETGVGKSLVAQYIHNSSARAKEPFIPLNCGAMPENLIEAELFGYAPGAFTGAAAKGKRGLLELANHGTLFLDEIGDLPLSLQVKLLKVIEEKRFIPVGGLELREVDIRIISATHHDLRQRVEQGLFRADLYYRLNVVPIRIPALRERAGEISTLLEHYLRQFNERYERNMSWGLETLDLLCDYAWPGNIRELINLVERLVVVCESETIEALDLPEEILNLHDDRLNQNRLPLRKVLENAERSAILSAMRVHKTTRLAAKALGVSQATIVQKMKRWERSD</sequence>
<dbReference type="Gene3D" id="3.40.50.300">
    <property type="entry name" value="P-loop containing nucleotide triphosphate hydrolases"/>
    <property type="match status" value="1"/>
</dbReference>
<dbReference type="CDD" id="cd00130">
    <property type="entry name" value="PAS"/>
    <property type="match status" value="1"/>
</dbReference>
<evidence type="ECO:0000256" key="1">
    <source>
        <dbReference type="ARBA" id="ARBA00022741"/>
    </source>
</evidence>
<dbReference type="EMBL" id="JAZDQP010000011">
    <property type="protein sequence ID" value="MEE1868014.1"/>
    <property type="molecule type" value="Genomic_DNA"/>
</dbReference>
<dbReference type="SUPFAM" id="SSF46689">
    <property type="entry name" value="Homeodomain-like"/>
    <property type="match status" value="1"/>
</dbReference>
<dbReference type="PROSITE" id="PS00675">
    <property type="entry name" value="SIGMA54_INTERACT_1"/>
    <property type="match status" value="1"/>
</dbReference>
<dbReference type="SMART" id="SM00091">
    <property type="entry name" value="PAS"/>
    <property type="match status" value="1"/>
</dbReference>
<dbReference type="Gene3D" id="1.10.8.60">
    <property type="match status" value="1"/>
</dbReference>